<dbReference type="AlphaFoldDB" id="A0A0C9WPE9"/>
<keyword evidence="2" id="KW-1185">Reference proteome</keyword>
<feature type="non-terminal residue" evidence="1">
    <location>
        <position position="1"/>
    </location>
</feature>
<feature type="non-terminal residue" evidence="1">
    <location>
        <position position="58"/>
    </location>
</feature>
<accession>A0A0C9WPE9</accession>
<reference evidence="1 2" key="1">
    <citation type="submission" date="2014-04" db="EMBL/GenBank/DDBJ databases">
        <authorList>
            <consortium name="DOE Joint Genome Institute"/>
            <person name="Kuo A."/>
            <person name="Kohler A."/>
            <person name="Nagy L.G."/>
            <person name="Floudas D."/>
            <person name="Copeland A."/>
            <person name="Barry K.W."/>
            <person name="Cichocki N."/>
            <person name="Veneault-Fourrey C."/>
            <person name="LaButti K."/>
            <person name="Lindquist E.A."/>
            <person name="Lipzen A."/>
            <person name="Lundell T."/>
            <person name="Morin E."/>
            <person name="Murat C."/>
            <person name="Sun H."/>
            <person name="Tunlid A."/>
            <person name="Henrissat B."/>
            <person name="Grigoriev I.V."/>
            <person name="Hibbett D.S."/>
            <person name="Martin F."/>
            <person name="Nordberg H.P."/>
            <person name="Cantor M.N."/>
            <person name="Hua S.X."/>
        </authorList>
    </citation>
    <scope>NUCLEOTIDE SEQUENCE [LARGE SCALE GENOMIC DNA]</scope>
    <source>
        <strain evidence="1 2">LaAM-08-1</strain>
    </source>
</reference>
<dbReference type="HOGENOM" id="CLU_190125_0_0_1"/>
<name>A0A0C9WPE9_9AGAR</name>
<evidence type="ECO:0000313" key="2">
    <source>
        <dbReference type="Proteomes" id="UP000054477"/>
    </source>
</evidence>
<gene>
    <name evidence="1" type="ORF">K443DRAFT_66952</name>
</gene>
<evidence type="ECO:0000313" key="1">
    <source>
        <dbReference type="EMBL" id="KIJ99849.1"/>
    </source>
</evidence>
<protein>
    <submittedName>
        <fullName evidence="1">Uncharacterized protein</fullName>
    </submittedName>
</protein>
<organism evidence="1 2">
    <name type="scientific">Laccaria amethystina LaAM-08-1</name>
    <dbReference type="NCBI Taxonomy" id="1095629"/>
    <lineage>
        <taxon>Eukaryota</taxon>
        <taxon>Fungi</taxon>
        <taxon>Dikarya</taxon>
        <taxon>Basidiomycota</taxon>
        <taxon>Agaricomycotina</taxon>
        <taxon>Agaricomycetes</taxon>
        <taxon>Agaricomycetidae</taxon>
        <taxon>Agaricales</taxon>
        <taxon>Agaricineae</taxon>
        <taxon>Hydnangiaceae</taxon>
        <taxon>Laccaria</taxon>
    </lineage>
</organism>
<reference evidence="2" key="2">
    <citation type="submission" date="2015-01" db="EMBL/GenBank/DDBJ databases">
        <title>Evolutionary Origins and Diversification of the Mycorrhizal Mutualists.</title>
        <authorList>
            <consortium name="DOE Joint Genome Institute"/>
            <consortium name="Mycorrhizal Genomics Consortium"/>
            <person name="Kohler A."/>
            <person name="Kuo A."/>
            <person name="Nagy L.G."/>
            <person name="Floudas D."/>
            <person name="Copeland A."/>
            <person name="Barry K.W."/>
            <person name="Cichocki N."/>
            <person name="Veneault-Fourrey C."/>
            <person name="LaButti K."/>
            <person name="Lindquist E.A."/>
            <person name="Lipzen A."/>
            <person name="Lundell T."/>
            <person name="Morin E."/>
            <person name="Murat C."/>
            <person name="Riley R."/>
            <person name="Ohm R."/>
            <person name="Sun H."/>
            <person name="Tunlid A."/>
            <person name="Henrissat B."/>
            <person name="Grigoriev I.V."/>
            <person name="Hibbett D.S."/>
            <person name="Martin F."/>
        </authorList>
    </citation>
    <scope>NUCLEOTIDE SEQUENCE [LARGE SCALE GENOMIC DNA]</scope>
    <source>
        <strain evidence="2">LaAM-08-1</strain>
    </source>
</reference>
<dbReference type="EMBL" id="KN838638">
    <property type="protein sequence ID" value="KIJ99849.1"/>
    <property type="molecule type" value="Genomic_DNA"/>
</dbReference>
<dbReference type="Proteomes" id="UP000054477">
    <property type="component" value="Unassembled WGS sequence"/>
</dbReference>
<proteinExistence type="predicted"/>
<sequence>LYFLFCIFLSENNMKSHDFNTFGKLTEKTMTFVLWEKLLKKEGTYPKRDINSNRLQRI</sequence>